<evidence type="ECO:0000313" key="13">
    <source>
        <dbReference type="Proteomes" id="UP001354989"/>
    </source>
</evidence>
<dbReference type="InterPro" id="IPR003538">
    <property type="entry name" value="TonB"/>
</dbReference>
<dbReference type="InterPro" id="IPR008756">
    <property type="entry name" value="Peptidase_M56"/>
</dbReference>
<feature type="transmembrane region" description="Helical" evidence="10">
    <location>
        <begin position="37"/>
        <end position="53"/>
    </location>
</feature>
<dbReference type="CDD" id="cd07341">
    <property type="entry name" value="M56_BlaR1_MecR1_like"/>
    <property type="match status" value="1"/>
</dbReference>
<keyword evidence="5" id="KW-0997">Cell inner membrane</keyword>
<dbReference type="InterPro" id="IPR037682">
    <property type="entry name" value="TonB_C"/>
</dbReference>
<keyword evidence="9 10" id="KW-0472">Membrane</keyword>
<dbReference type="NCBIfam" id="TIGR01352">
    <property type="entry name" value="tonB_Cterm"/>
    <property type="match status" value="1"/>
</dbReference>
<comment type="similarity">
    <text evidence="2">Belongs to the TonB family.</text>
</comment>
<dbReference type="PRINTS" id="PR01374">
    <property type="entry name" value="TONBPROTEIN"/>
</dbReference>
<evidence type="ECO:0000256" key="9">
    <source>
        <dbReference type="ARBA" id="ARBA00023136"/>
    </source>
</evidence>
<dbReference type="EMBL" id="AP025292">
    <property type="protein sequence ID" value="BDC98231.1"/>
    <property type="molecule type" value="Genomic_DNA"/>
</dbReference>
<dbReference type="InterPro" id="IPR006260">
    <property type="entry name" value="TonB/TolA_C"/>
</dbReference>
<organism evidence="12 13">
    <name type="scientific">Persicobacter psychrovividus</name>
    <dbReference type="NCBI Taxonomy" id="387638"/>
    <lineage>
        <taxon>Bacteria</taxon>
        <taxon>Pseudomonadati</taxon>
        <taxon>Bacteroidota</taxon>
        <taxon>Cytophagia</taxon>
        <taxon>Cytophagales</taxon>
        <taxon>Persicobacteraceae</taxon>
        <taxon>Persicobacter</taxon>
    </lineage>
</organism>
<evidence type="ECO:0000313" key="12">
    <source>
        <dbReference type="EMBL" id="BDC98231.1"/>
    </source>
</evidence>
<dbReference type="SUPFAM" id="SSF74653">
    <property type="entry name" value="TolA/TonB C-terminal domain"/>
    <property type="match status" value="1"/>
</dbReference>
<dbReference type="Pfam" id="PF03544">
    <property type="entry name" value="TonB_C"/>
    <property type="match status" value="1"/>
</dbReference>
<evidence type="ECO:0000256" key="7">
    <source>
        <dbReference type="ARBA" id="ARBA00022927"/>
    </source>
</evidence>
<gene>
    <name evidence="12" type="ORF">PEPS_05120</name>
</gene>
<dbReference type="Pfam" id="PF05569">
    <property type="entry name" value="Peptidase_M56"/>
    <property type="match status" value="1"/>
</dbReference>
<keyword evidence="13" id="KW-1185">Reference proteome</keyword>
<evidence type="ECO:0000256" key="6">
    <source>
        <dbReference type="ARBA" id="ARBA00022692"/>
    </source>
</evidence>
<evidence type="ECO:0000256" key="4">
    <source>
        <dbReference type="ARBA" id="ARBA00022475"/>
    </source>
</evidence>
<reference evidence="12 13" key="1">
    <citation type="submission" date="2021-12" db="EMBL/GenBank/DDBJ databases">
        <title>Genome sequencing of bacteria with rrn-lacking chromosome and rrn-plasmid.</title>
        <authorList>
            <person name="Anda M."/>
            <person name="Iwasaki W."/>
        </authorList>
    </citation>
    <scope>NUCLEOTIDE SEQUENCE [LARGE SCALE GENOMIC DNA]</scope>
    <source>
        <strain evidence="12 13">NBRC 101262</strain>
    </source>
</reference>
<comment type="subcellular location">
    <subcellularLocation>
        <location evidence="1">Cell inner membrane</location>
        <topology evidence="1">Single-pass membrane protein</topology>
        <orientation evidence="1">Periplasmic side</orientation>
    </subcellularLocation>
</comment>
<evidence type="ECO:0000256" key="10">
    <source>
        <dbReference type="SAM" id="Phobius"/>
    </source>
</evidence>
<dbReference type="Proteomes" id="UP001354989">
    <property type="component" value="Chromosome"/>
</dbReference>
<keyword evidence="4" id="KW-1003">Cell membrane</keyword>
<dbReference type="Gene3D" id="3.30.1150.10">
    <property type="match status" value="1"/>
</dbReference>
<evidence type="ECO:0000256" key="2">
    <source>
        <dbReference type="ARBA" id="ARBA00006555"/>
    </source>
</evidence>
<accession>A0ABN6LA62</accession>
<keyword evidence="3" id="KW-0813">Transport</keyword>
<keyword evidence="6 10" id="KW-0812">Transmembrane</keyword>
<evidence type="ECO:0000256" key="1">
    <source>
        <dbReference type="ARBA" id="ARBA00004383"/>
    </source>
</evidence>
<keyword evidence="7" id="KW-0653">Protein transport</keyword>
<proteinExistence type="inferred from homology"/>
<feature type="transmembrane region" description="Helical" evidence="10">
    <location>
        <begin position="94"/>
        <end position="115"/>
    </location>
</feature>
<evidence type="ECO:0000256" key="8">
    <source>
        <dbReference type="ARBA" id="ARBA00022989"/>
    </source>
</evidence>
<feature type="transmembrane region" description="Helical" evidence="10">
    <location>
        <begin position="6"/>
        <end position="25"/>
    </location>
</feature>
<dbReference type="PANTHER" id="PTHR33446">
    <property type="entry name" value="PROTEIN TONB-RELATED"/>
    <property type="match status" value="1"/>
</dbReference>
<dbReference type="PANTHER" id="PTHR33446:SF2">
    <property type="entry name" value="PROTEIN TONB"/>
    <property type="match status" value="1"/>
</dbReference>
<keyword evidence="8 10" id="KW-1133">Transmembrane helix</keyword>
<feature type="domain" description="TonB C-terminal" evidence="11">
    <location>
        <begin position="321"/>
        <end position="417"/>
    </location>
</feature>
<protein>
    <recommendedName>
        <fullName evidence="11">TonB C-terminal domain-containing protein</fullName>
    </recommendedName>
</protein>
<evidence type="ECO:0000256" key="5">
    <source>
        <dbReference type="ARBA" id="ARBA00022519"/>
    </source>
</evidence>
<evidence type="ECO:0000259" key="11">
    <source>
        <dbReference type="PROSITE" id="PS52015"/>
    </source>
</evidence>
<name>A0ABN6LA62_9BACT</name>
<feature type="transmembrane region" description="Helical" evidence="10">
    <location>
        <begin position="261"/>
        <end position="280"/>
    </location>
</feature>
<evidence type="ECO:0000256" key="3">
    <source>
        <dbReference type="ARBA" id="ARBA00022448"/>
    </source>
</evidence>
<sequence>MHTLLSIHLTSQLFLFLGFTVFYFFMKGRKAGQWNRLFLLGTALGALLLPWLSQLNLFPSSSALEGASAIMLSPIEINTSYTKVVHQFNFLESAYMIGALVLMMFFAFRLVYFIVKLSKAKWEKRQGIIWVEGVRNLSVCSYFNLLIWSDDLKLSDQDRARIIEHEYGHIRQWHSLDRLLMDVLCVLWWFNPAVWLIKNALEEEHEYLADAYSLRNFPDHTAYAQLLARKTLEQLGWSIGHSFFNSKTLKRISMMKNPKKLSRLGLMFSLSLVAMFSLWACQSNEEAQLPNTVTDAKGITQNPDLSGEIYTIVEEQPMFNGGMPAFYNYIGEHLKYPEEAQKVGLEGRVFVQFVVTKSGEVTGVKIIKGVDPKKALSVKTELSKIDPNDIASMSVNKTDGKSVVHLTMKDGSTKTVEGSSLKAGNWTDTDLQKASDALSLEAKKVIQSSPNWSPGVDKGEPQNVRMILPISFKLGEETK</sequence>
<dbReference type="PROSITE" id="PS52015">
    <property type="entry name" value="TONB_CTD"/>
    <property type="match status" value="1"/>
</dbReference>
<dbReference type="InterPro" id="IPR051045">
    <property type="entry name" value="TonB-dependent_transducer"/>
</dbReference>